<reference evidence="1 2" key="1">
    <citation type="submission" date="2020-07" db="EMBL/GenBank/DDBJ databases">
        <authorList>
            <person name="Feng H."/>
        </authorList>
    </citation>
    <scope>NUCLEOTIDE SEQUENCE [LARGE SCALE GENOMIC DNA]</scope>
    <source>
        <strain evidence="2">s-10</strain>
    </source>
</reference>
<accession>A0A7W1WNS1</accession>
<dbReference type="EMBL" id="JACEIQ010000001">
    <property type="protein sequence ID" value="MBA4493298.1"/>
    <property type="molecule type" value="Genomic_DNA"/>
</dbReference>
<proteinExistence type="predicted"/>
<name>A0A7W1WNS1_9BACL</name>
<gene>
    <name evidence="1" type="ORF">H1191_03120</name>
</gene>
<evidence type="ECO:0000313" key="1">
    <source>
        <dbReference type="EMBL" id="MBA4493298.1"/>
    </source>
</evidence>
<evidence type="ECO:0000313" key="2">
    <source>
        <dbReference type="Proteomes" id="UP000535491"/>
    </source>
</evidence>
<dbReference type="AlphaFoldDB" id="A0A7W1WNS1"/>
<protein>
    <submittedName>
        <fullName evidence="1">Uncharacterized protein</fullName>
    </submittedName>
</protein>
<organism evidence="1 2">
    <name type="scientific">Paenactinomyces guangxiensis</name>
    <dbReference type="NCBI Taxonomy" id="1490290"/>
    <lineage>
        <taxon>Bacteria</taxon>
        <taxon>Bacillati</taxon>
        <taxon>Bacillota</taxon>
        <taxon>Bacilli</taxon>
        <taxon>Bacillales</taxon>
        <taxon>Thermoactinomycetaceae</taxon>
        <taxon>Paenactinomyces</taxon>
    </lineage>
</organism>
<comment type="caution">
    <text evidence="1">The sequence shown here is derived from an EMBL/GenBank/DDBJ whole genome shotgun (WGS) entry which is preliminary data.</text>
</comment>
<keyword evidence="2" id="KW-1185">Reference proteome</keyword>
<dbReference type="Proteomes" id="UP000535491">
    <property type="component" value="Unassembled WGS sequence"/>
</dbReference>
<sequence length="49" mass="5547">MYLATNGSPATFYVMDAETLEIRFQQKKPHNEDAVWVVTTAPDGNVYNL</sequence>
<dbReference type="RefSeq" id="WP_181750491.1">
    <property type="nucleotide sequence ID" value="NZ_JACEIQ010000001.1"/>
</dbReference>